<evidence type="ECO:0000256" key="1">
    <source>
        <dbReference type="SAM" id="MobiDB-lite"/>
    </source>
</evidence>
<comment type="caution">
    <text evidence="2">The sequence shown here is derived from an EMBL/GenBank/DDBJ whole genome shotgun (WGS) entry which is preliminary data.</text>
</comment>
<dbReference type="Proteomes" id="UP001189429">
    <property type="component" value="Unassembled WGS sequence"/>
</dbReference>
<reference evidence="2" key="1">
    <citation type="submission" date="2023-10" db="EMBL/GenBank/DDBJ databases">
        <authorList>
            <person name="Chen Y."/>
            <person name="Shah S."/>
            <person name="Dougan E. K."/>
            <person name="Thang M."/>
            <person name="Chan C."/>
        </authorList>
    </citation>
    <scope>NUCLEOTIDE SEQUENCE [LARGE SCALE GENOMIC DNA]</scope>
</reference>
<gene>
    <name evidence="2" type="ORF">PCOR1329_LOCUS69616</name>
</gene>
<evidence type="ECO:0000313" key="3">
    <source>
        <dbReference type="Proteomes" id="UP001189429"/>
    </source>
</evidence>
<organism evidence="2 3">
    <name type="scientific">Prorocentrum cordatum</name>
    <dbReference type="NCBI Taxonomy" id="2364126"/>
    <lineage>
        <taxon>Eukaryota</taxon>
        <taxon>Sar</taxon>
        <taxon>Alveolata</taxon>
        <taxon>Dinophyceae</taxon>
        <taxon>Prorocentrales</taxon>
        <taxon>Prorocentraceae</taxon>
        <taxon>Prorocentrum</taxon>
    </lineage>
</organism>
<name>A0ABN9WQF5_9DINO</name>
<feature type="compositionally biased region" description="Basic and acidic residues" evidence="1">
    <location>
        <begin position="1"/>
        <end position="26"/>
    </location>
</feature>
<keyword evidence="3" id="KW-1185">Reference proteome</keyword>
<evidence type="ECO:0000313" key="2">
    <source>
        <dbReference type="EMBL" id="CAK0888938.1"/>
    </source>
</evidence>
<feature type="region of interest" description="Disordered" evidence="1">
    <location>
        <begin position="1"/>
        <end position="30"/>
    </location>
</feature>
<proteinExistence type="predicted"/>
<protein>
    <submittedName>
        <fullName evidence="2">Uncharacterized protein</fullName>
    </submittedName>
</protein>
<feature type="compositionally biased region" description="Polar residues" evidence="1">
    <location>
        <begin position="196"/>
        <end position="206"/>
    </location>
</feature>
<sequence>MREIDSTHDEQWAVHDCSPRSKKIEDPTASSGQYIPARLVTSSALDPRCRRAWTRKNDGRGALSRSEHGQFANRRVRVGSLSTSDRCCSFGPCWAGPMRSPRMTLRHGHGGPAEPAAVAYKQCTAPAARVTSGAPKKKRVLARADGGGRRGAEEEEEERGGARRSEEDAAGHKQTAANMHNGSLLVGGHAEHEHSVQPSGLSCSHR</sequence>
<feature type="compositionally biased region" description="Basic and acidic residues" evidence="1">
    <location>
        <begin position="159"/>
        <end position="171"/>
    </location>
</feature>
<dbReference type="EMBL" id="CAUYUJ010019149">
    <property type="protein sequence ID" value="CAK0888938.1"/>
    <property type="molecule type" value="Genomic_DNA"/>
</dbReference>
<feature type="region of interest" description="Disordered" evidence="1">
    <location>
        <begin position="130"/>
        <end position="206"/>
    </location>
</feature>
<accession>A0ABN9WQF5</accession>